<gene>
    <name evidence="2" type="ORF">IV64_GL002135</name>
</gene>
<feature type="transmembrane region" description="Helical" evidence="1">
    <location>
        <begin position="132"/>
        <end position="155"/>
    </location>
</feature>
<dbReference type="RefSeq" id="WP_057705878.1">
    <property type="nucleotide sequence ID" value="NZ_JQCL01000051.1"/>
</dbReference>
<dbReference type="PANTHER" id="PTHR38454">
    <property type="entry name" value="INTEGRAL MEMBRANE PROTEIN-RELATED"/>
    <property type="match status" value="1"/>
</dbReference>
<accession>A0A0R2MHY2</accession>
<keyword evidence="1" id="KW-0472">Membrane</keyword>
<keyword evidence="3" id="KW-1185">Reference proteome</keyword>
<name>A0A0R2MHY2_9LACO</name>
<sequence>MLKSLQQRDWLRPLCAALLAIMTVTIIFTAEGITPFGNHNLLISDMGGQYLSFFTAYRHALLEHNFQLYSFSQSLGGSAVPTIAYYLMSPFNLIILLFPATALPTGLSILIIIKIAAIAGTTTLFLQRHYRTTSWAACLFGLAFSLSGFVALNYFTIMWLDALIWLPLILIGLEHLIMTGHAAMFFWWLWISIITNYYLGYMTCLFVICYFAYLLFEMKAPGTSLWQVLKQRAHLIRRVVVTALLSGISTLFLLIPTLLGMLQTAKSTVEKSSYYPTPQFGLSVLSQFGLGANNYATRLEHDPTLFSTTFVVLLVLVFFVHPQVKRAHKAHVLALLLILFLSMAIRTLDTAWHMFQRPAGFPYREAFFFSFVMVMVAFEAWQAGAKKIERKWQWGLPLILMGALVIGWRHQLPSTSSVSKQTLMISLCFVIVTALILFTTRHLVRAGLLTGVVTAELVGNGILTMQKSPFGNQAVFQRAYQSEYRQMQAVNDPDGQLYRVENRNTLINKAYNYNSQYRNYNDPMLFNFHDITYYSSTFNNQTRLMLKSLGFFSKNARRVSSEGLNRVSAMLLGVKYSVMLNTTGEASTKTLASHAGMGFAVPTDLTTLSLHADSAIVNQEAILQRLRPSATPYFANATIVKQLVKHNKTAKEYPYSHTLWLKANHTGNLYYDDPSASSKYTTMRVNGQLVKTKFNANGGVVLRNLGFFNKGSLVKLTVKTTHAKLTNRLHLASLDQAAFRTIYHGLQGSAFIPEYHASGLNTVVSGHMTNDNHRQWLYVAIPADTGWHVTVNGHDVTRKEKTVLGGMQAIPIQPGKNQVKMVYHVPGGHLGALISLFSLASFSGITWWWRRDRQA</sequence>
<keyword evidence="1" id="KW-1133">Transmembrane helix</keyword>
<feature type="transmembrane region" description="Helical" evidence="1">
    <location>
        <begin position="83"/>
        <end position="100"/>
    </location>
</feature>
<dbReference type="STRING" id="942150.IV64_GL002135"/>
<feature type="transmembrane region" description="Helical" evidence="1">
    <location>
        <begin position="197"/>
        <end position="216"/>
    </location>
</feature>
<dbReference type="PATRIC" id="fig|942150.3.peg.2232"/>
<feature type="transmembrane region" description="Helical" evidence="1">
    <location>
        <begin position="392"/>
        <end position="410"/>
    </location>
</feature>
<dbReference type="InterPro" id="IPR018580">
    <property type="entry name" value="Uncharacterised_YfhO"/>
</dbReference>
<feature type="transmembrane region" description="Helical" evidence="1">
    <location>
        <begin position="830"/>
        <end position="849"/>
    </location>
</feature>
<reference evidence="2 3" key="1">
    <citation type="journal article" date="2015" name="Genome Announc.">
        <title>Expanding the biotechnology potential of lactobacilli through comparative genomics of 213 strains and associated genera.</title>
        <authorList>
            <person name="Sun Z."/>
            <person name="Harris H.M."/>
            <person name="McCann A."/>
            <person name="Guo C."/>
            <person name="Argimon S."/>
            <person name="Zhang W."/>
            <person name="Yang X."/>
            <person name="Jeffery I.B."/>
            <person name="Cooney J.C."/>
            <person name="Kagawa T.F."/>
            <person name="Liu W."/>
            <person name="Song Y."/>
            <person name="Salvetti E."/>
            <person name="Wrobel A."/>
            <person name="Rasinkangas P."/>
            <person name="Parkhill J."/>
            <person name="Rea M.C."/>
            <person name="O'Sullivan O."/>
            <person name="Ritari J."/>
            <person name="Douillard F.P."/>
            <person name="Paul Ross R."/>
            <person name="Yang R."/>
            <person name="Briner A.E."/>
            <person name="Felis G.E."/>
            <person name="de Vos W.M."/>
            <person name="Barrangou R."/>
            <person name="Klaenhammer T.R."/>
            <person name="Caufield P.W."/>
            <person name="Cui Y."/>
            <person name="Zhang H."/>
            <person name="O'Toole P.W."/>
        </authorList>
    </citation>
    <scope>NUCLEOTIDE SEQUENCE [LARGE SCALE GENOMIC DNA]</scope>
    <source>
        <strain evidence="2 3">LMG 26013</strain>
    </source>
</reference>
<comment type="caution">
    <text evidence="2">The sequence shown here is derived from an EMBL/GenBank/DDBJ whole genome shotgun (WGS) entry which is preliminary data.</text>
</comment>
<dbReference type="Proteomes" id="UP000051783">
    <property type="component" value="Unassembled WGS sequence"/>
</dbReference>
<dbReference type="EMBL" id="JQCL01000051">
    <property type="protein sequence ID" value="KRO11746.1"/>
    <property type="molecule type" value="Genomic_DNA"/>
</dbReference>
<evidence type="ECO:0000313" key="2">
    <source>
        <dbReference type="EMBL" id="KRO11746.1"/>
    </source>
</evidence>
<organism evidence="2 3">
    <name type="scientific">Lactiplantibacillus xiangfangensis</name>
    <dbReference type="NCBI Taxonomy" id="942150"/>
    <lineage>
        <taxon>Bacteria</taxon>
        <taxon>Bacillati</taxon>
        <taxon>Bacillota</taxon>
        <taxon>Bacilli</taxon>
        <taxon>Lactobacillales</taxon>
        <taxon>Lactobacillaceae</taxon>
        <taxon>Lactiplantibacillus</taxon>
    </lineage>
</organism>
<dbReference type="OrthoDB" id="9815466at2"/>
<keyword evidence="1" id="KW-0812">Transmembrane</keyword>
<feature type="transmembrane region" description="Helical" evidence="1">
    <location>
        <begin position="303"/>
        <end position="320"/>
    </location>
</feature>
<feature type="transmembrane region" description="Helical" evidence="1">
    <location>
        <begin position="422"/>
        <end position="440"/>
    </location>
</feature>
<dbReference type="PANTHER" id="PTHR38454:SF1">
    <property type="entry name" value="INTEGRAL MEMBRANE PROTEIN"/>
    <property type="match status" value="1"/>
</dbReference>
<feature type="transmembrane region" description="Helical" evidence="1">
    <location>
        <begin position="361"/>
        <end position="380"/>
    </location>
</feature>
<evidence type="ECO:0000313" key="3">
    <source>
        <dbReference type="Proteomes" id="UP000051783"/>
    </source>
</evidence>
<feature type="transmembrane region" description="Helical" evidence="1">
    <location>
        <begin position="162"/>
        <end position="191"/>
    </location>
</feature>
<feature type="transmembrane region" description="Helical" evidence="1">
    <location>
        <begin position="332"/>
        <end position="355"/>
    </location>
</feature>
<feature type="transmembrane region" description="Helical" evidence="1">
    <location>
        <begin position="236"/>
        <end position="259"/>
    </location>
</feature>
<evidence type="ECO:0008006" key="4">
    <source>
        <dbReference type="Google" id="ProtNLM"/>
    </source>
</evidence>
<proteinExistence type="predicted"/>
<dbReference type="AlphaFoldDB" id="A0A0R2MHY2"/>
<dbReference type="Pfam" id="PF09586">
    <property type="entry name" value="YfhO"/>
    <property type="match status" value="1"/>
</dbReference>
<feature type="transmembrane region" description="Helical" evidence="1">
    <location>
        <begin position="107"/>
        <end position="126"/>
    </location>
</feature>
<evidence type="ECO:0000256" key="1">
    <source>
        <dbReference type="SAM" id="Phobius"/>
    </source>
</evidence>
<protein>
    <recommendedName>
        <fullName evidence="4">Integral membrane protein</fullName>
    </recommendedName>
</protein>